<evidence type="ECO:0000256" key="1">
    <source>
        <dbReference type="SAM" id="SignalP"/>
    </source>
</evidence>
<organism evidence="3 4">
    <name type="scientific">Cytophaga hutchinsonii (strain ATCC 33406 / DSM 1761 / CIP 103989 / NBRC 15051 / NCIMB 9469 / D465)</name>
    <dbReference type="NCBI Taxonomy" id="269798"/>
    <lineage>
        <taxon>Bacteria</taxon>
        <taxon>Pseudomonadati</taxon>
        <taxon>Bacteroidota</taxon>
        <taxon>Cytophagia</taxon>
        <taxon>Cytophagales</taxon>
        <taxon>Cytophagaceae</taxon>
        <taxon>Cytophaga</taxon>
    </lineage>
</organism>
<feature type="signal peptide" evidence="1">
    <location>
        <begin position="1"/>
        <end position="26"/>
    </location>
</feature>
<protein>
    <recommendedName>
        <fullName evidence="2">Outer membrane protein beta-barrel domain-containing protein</fullName>
    </recommendedName>
</protein>
<dbReference type="Proteomes" id="UP000001822">
    <property type="component" value="Chromosome"/>
</dbReference>
<reference evidence="3 4" key="1">
    <citation type="journal article" date="2007" name="Appl. Environ. Microbiol.">
        <title>Genome sequence of the cellulolytic gliding bacterium Cytophaga hutchinsonii.</title>
        <authorList>
            <person name="Xie G."/>
            <person name="Bruce D.C."/>
            <person name="Challacombe J.F."/>
            <person name="Chertkov O."/>
            <person name="Detter J.C."/>
            <person name="Gilna P."/>
            <person name="Han C.S."/>
            <person name="Lucas S."/>
            <person name="Misra M."/>
            <person name="Myers G.L."/>
            <person name="Richardson P."/>
            <person name="Tapia R."/>
            <person name="Thayer N."/>
            <person name="Thompson L.S."/>
            <person name="Brettin T.S."/>
            <person name="Henrissat B."/>
            <person name="Wilson D.B."/>
            <person name="McBride M.J."/>
        </authorList>
    </citation>
    <scope>NUCLEOTIDE SEQUENCE [LARGE SCALE GENOMIC DNA]</scope>
    <source>
        <strain evidence="4">ATCC 33406 / DSM 1761 / CIP 103989 / NBRC 15051 / NCIMB 9469 / D465</strain>
    </source>
</reference>
<keyword evidence="4" id="KW-1185">Reference proteome</keyword>
<dbReference type="Gene3D" id="2.40.160.20">
    <property type="match status" value="1"/>
</dbReference>
<dbReference type="EMBL" id="CP000383">
    <property type="protein sequence ID" value="ABG60601.1"/>
    <property type="molecule type" value="Genomic_DNA"/>
</dbReference>
<accession>A0A6N4SVN0</accession>
<proteinExistence type="predicted"/>
<name>A0A6N4SVN0_CYTH3</name>
<dbReference type="OrthoDB" id="930073at2"/>
<feature type="domain" description="Outer membrane protein beta-barrel" evidence="2">
    <location>
        <begin position="48"/>
        <end position="249"/>
    </location>
</feature>
<dbReference type="KEGG" id="chu:CHU_3365"/>
<dbReference type="AlphaFoldDB" id="A0A6N4SVN0"/>
<gene>
    <name evidence="3" type="ordered locus">CHU_3365</name>
</gene>
<dbReference type="InterPro" id="IPR025665">
    <property type="entry name" value="Beta-barrel_OMP_2"/>
</dbReference>
<dbReference type="Pfam" id="PF13568">
    <property type="entry name" value="OMP_b-brl_2"/>
    <property type="match status" value="1"/>
</dbReference>
<evidence type="ECO:0000313" key="3">
    <source>
        <dbReference type="EMBL" id="ABG60601.1"/>
    </source>
</evidence>
<sequence>MQKQLFNTCIFIFSLCAWTYSYQAHAQVHRKKSAHASGLPTNNFEKTQFYIGIRGGLNLTKVRIINSYSSFVSPTDPAEDYKKTYTDYTTPAGSFGLEFSFSYQKFTASFQPNYRRQTYSYSNTYEWHDANNVQNYLQLTYNQKTQLDYIEFPLFIRYDIISGAFKPFVQAGFYYAILNSATKQLNIEGVDHSGGTSRSFTEPVTIIGADDLFINSSIGAALGLGTSYKVGNIRLILDATYRMGLNNISNVQNRYISNSLSGAGDVSDDLKLNNITFSFGCLFPMKFLISPSHKAVD</sequence>
<dbReference type="RefSeq" id="WP_011586709.1">
    <property type="nucleotide sequence ID" value="NC_008255.1"/>
</dbReference>
<keyword evidence="1" id="KW-0732">Signal</keyword>
<evidence type="ECO:0000259" key="2">
    <source>
        <dbReference type="Pfam" id="PF13568"/>
    </source>
</evidence>
<evidence type="ECO:0000313" key="4">
    <source>
        <dbReference type="Proteomes" id="UP000001822"/>
    </source>
</evidence>
<feature type="chain" id="PRO_5026666770" description="Outer membrane protein beta-barrel domain-containing protein" evidence="1">
    <location>
        <begin position="27"/>
        <end position="297"/>
    </location>
</feature>